<dbReference type="AlphaFoldDB" id="A0A8H3JB20"/>
<dbReference type="EMBL" id="CAJPDR010001195">
    <property type="protein sequence ID" value="CAF9943709.1"/>
    <property type="molecule type" value="Genomic_DNA"/>
</dbReference>
<feature type="region of interest" description="Disordered" evidence="1">
    <location>
        <begin position="21"/>
        <end position="115"/>
    </location>
</feature>
<feature type="compositionally biased region" description="Acidic residues" evidence="1">
    <location>
        <begin position="48"/>
        <end position="63"/>
    </location>
</feature>
<reference evidence="2" key="1">
    <citation type="submission" date="2021-03" db="EMBL/GenBank/DDBJ databases">
        <authorList>
            <person name="Tagirdzhanova G."/>
        </authorList>
    </citation>
    <scope>NUCLEOTIDE SEQUENCE</scope>
</reference>
<proteinExistence type="predicted"/>
<sequence>MSTKGDPLAFSSGYEISQKTLLRLRPRGRRRARAPKTTSWTTAQKFEEEIEVEATDDEEEEEPAVITPQKKKSTPIQKEDKREEADERCWHTRILLQEAASPGNQAGHSGQSDAQ</sequence>
<evidence type="ECO:0000256" key="1">
    <source>
        <dbReference type="SAM" id="MobiDB-lite"/>
    </source>
</evidence>
<comment type="caution">
    <text evidence="2">The sequence shown here is derived from an EMBL/GenBank/DDBJ whole genome shotgun (WGS) entry which is preliminary data.</text>
</comment>
<feature type="compositionally biased region" description="Basic and acidic residues" evidence="1">
    <location>
        <begin position="77"/>
        <end position="90"/>
    </location>
</feature>
<protein>
    <submittedName>
        <fullName evidence="2">Uncharacterized protein</fullName>
    </submittedName>
</protein>
<name>A0A8H3JB20_9LECA</name>
<feature type="compositionally biased region" description="Basic residues" evidence="1">
    <location>
        <begin position="22"/>
        <end position="34"/>
    </location>
</feature>
<accession>A0A8H3JB20</accession>
<dbReference type="Proteomes" id="UP000664203">
    <property type="component" value="Unassembled WGS sequence"/>
</dbReference>
<organism evidence="2 3">
    <name type="scientific">Alectoria fallacina</name>
    <dbReference type="NCBI Taxonomy" id="1903189"/>
    <lineage>
        <taxon>Eukaryota</taxon>
        <taxon>Fungi</taxon>
        <taxon>Dikarya</taxon>
        <taxon>Ascomycota</taxon>
        <taxon>Pezizomycotina</taxon>
        <taxon>Lecanoromycetes</taxon>
        <taxon>OSLEUM clade</taxon>
        <taxon>Lecanoromycetidae</taxon>
        <taxon>Lecanorales</taxon>
        <taxon>Lecanorineae</taxon>
        <taxon>Parmeliaceae</taxon>
        <taxon>Alectoria</taxon>
    </lineage>
</organism>
<gene>
    <name evidence="2" type="ORF">ALECFALPRED_000995</name>
</gene>
<evidence type="ECO:0000313" key="3">
    <source>
        <dbReference type="Proteomes" id="UP000664203"/>
    </source>
</evidence>
<evidence type="ECO:0000313" key="2">
    <source>
        <dbReference type="EMBL" id="CAF9943709.1"/>
    </source>
</evidence>
<feature type="compositionally biased region" description="Polar residues" evidence="1">
    <location>
        <begin position="102"/>
        <end position="115"/>
    </location>
</feature>
<keyword evidence="3" id="KW-1185">Reference proteome</keyword>